<dbReference type="EMBL" id="JALJOQ010000002">
    <property type="protein sequence ID" value="KAK9813924.1"/>
    <property type="molecule type" value="Genomic_DNA"/>
</dbReference>
<keyword evidence="8" id="KW-1185">Reference proteome</keyword>
<reference evidence="7 8" key="1">
    <citation type="journal article" date="2024" name="Nat. Commun.">
        <title>Phylogenomics reveals the evolutionary origins of lichenization in chlorophyte algae.</title>
        <authorList>
            <person name="Puginier C."/>
            <person name="Libourel C."/>
            <person name="Otte J."/>
            <person name="Skaloud P."/>
            <person name="Haon M."/>
            <person name="Grisel S."/>
            <person name="Petersen M."/>
            <person name="Berrin J.G."/>
            <person name="Delaux P.M."/>
            <person name="Dal Grande F."/>
            <person name="Keller J."/>
        </authorList>
    </citation>
    <scope>NUCLEOTIDE SEQUENCE [LARGE SCALE GENOMIC DNA]</scope>
    <source>
        <strain evidence="7 8">SAG 2036</strain>
    </source>
</reference>
<comment type="subcellular location">
    <subcellularLocation>
        <location evidence="1">Endomembrane system</location>
        <topology evidence="1">Multi-pass membrane protein</topology>
    </subcellularLocation>
</comment>
<evidence type="ECO:0000313" key="8">
    <source>
        <dbReference type="Proteomes" id="UP001465755"/>
    </source>
</evidence>
<gene>
    <name evidence="7" type="ORF">WJX73_005115</name>
</gene>
<proteinExistence type="predicted"/>
<feature type="transmembrane region" description="Helical" evidence="5">
    <location>
        <begin position="59"/>
        <end position="81"/>
    </location>
</feature>
<dbReference type="Pfam" id="PF02656">
    <property type="entry name" value="DUF202"/>
    <property type="match status" value="1"/>
</dbReference>
<keyword evidence="3 5" id="KW-1133">Transmembrane helix</keyword>
<dbReference type="InterPro" id="IPR003807">
    <property type="entry name" value="DUF202"/>
</dbReference>
<dbReference type="Proteomes" id="UP001465755">
    <property type="component" value="Unassembled WGS sequence"/>
</dbReference>
<sequence>MPPNTEAGPSTSQRNPAPGEVTDALFGTRSYTAGAQYQLPRKIPLRIEPKTYFANERTFLAWLHMAVTLGGVATALVGFSTDGTGAGEGEGSRPIRRTTTDLITVLALPLSIIIIVYAAFTFYWRSVYMQKKQVGFFKDWLAPAIIAGLVMAFLIVLFLVSAVQIWLHHTS</sequence>
<organism evidence="7 8">
    <name type="scientific">Symbiochloris irregularis</name>
    <dbReference type="NCBI Taxonomy" id="706552"/>
    <lineage>
        <taxon>Eukaryota</taxon>
        <taxon>Viridiplantae</taxon>
        <taxon>Chlorophyta</taxon>
        <taxon>core chlorophytes</taxon>
        <taxon>Trebouxiophyceae</taxon>
        <taxon>Trebouxiales</taxon>
        <taxon>Trebouxiaceae</taxon>
        <taxon>Symbiochloris</taxon>
    </lineage>
</organism>
<evidence type="ECO:0000256" key="3">
    <source>
        <dbReference type="ARBA" id="ARBA00022989"/>
    </source>
</evidence>
<evidence type="ECO:0000256" key="4">
    <source>
        <dbReference type="ARBA" id="ARBA00023136"/>
    </source>
</evidence>
<accession>A0AAW1PWH2</accession>
<comment type="caution">
    <text evidence="7">The sequence shown here is derived from an EMBL/GenBank/DDBJ whole genome shotgun (WGS) entry which is preliminary data.</text>
</comment>
<keyword evidence="2 5" id="KW-0812">Transmembrane</keyword>
<keyword evidence="4 5" id="KW-0472">Membrane</keyword>
<dbReference type="InterPro" id="IPR051572">
    <property type="entry name" value="VTC_Complex_Subunit"/>
</dbReference>
<evidence type="ECO:0000256" key="1">
    <source>
        <dbReference type="ARBA" id="ARBA00004127"/>
    </source>
</evidence>
<dbReference type="PANTHER" id="PTHR46140">
    <property type="entry name" value="VACUOLAR TRANSPORTER CHAPERONE 1-RELATED"/>
    <property type="match status" value="1"/>
</dbReference>
<evidence type="ECO:0000256" key="5">
    <source>
        <dbReference type="SAM" id="Phobius"/>
    </source>
</evidence>
<dbReference type="PANTHER" id="PTHR46140:SF1">
    <property type="entry name" value="VACUOLAR TRANSPORTER CHAPERONE COMPLEX SUBUNIT 4-RELATED"/>
    <property type="match status" value="1"/>
</dbReference>
<evidence type="ECO:0000256" key="2">
    <source>
        <dbReference type="ARBA" id="ARBA00022692"/>
    </source>
</evidence>
<feature type="transmembrane region" description="Helical" evidence="5">
    <location>
        <begin position="102"/>
        <end position="124"/>
    </location>
</feature>
<dbReference type="AlphaFoldDB" id="A0AAW1PWH2"/>
<feature type="transmembrane region" description="Helical" evidence="5">
    <location>
        <begin position="144"/>
        <end position="167"/>
    </location>
</feature>
<evidence type="ECO:0000313" key="7">
    <source>
        <dbReference type="EMBL" id="KAK9813924.1"/>
    </source>
</evidence>
<feature type="domain" description="DUF202" evidence="6">
    <location>
        <begin position="50"/>
        <end position="126"/>
    </location>
</feature>
<protein>
    <recommendedName>
        <fullName evidence="6">DUF202 domain-containing protein</fullName>
    </recommendedName>
</protein>
<name>A0AAW1PWH2_9CHLO</name>
<dbReference type="GO" id="GO:0012505">
    <property type="term" value="C:endomembrane system"/>
    <property type="evidence" value="ECO:0007669"/>
    <property type="project" value="UniProtKB-SubCell"/>
</dbReference>
<evidence type="ECO:0000259" key="6">
    <source>
        <dbReference type="Pfam" id="PF02656"/>
    </source>
</evidence>